<dbReference type="Pfam" id="PF23445">
    <property type="entry name" value="WHD_SNRNP200"/>
    <property type="match status" value="1"/>
</dbReference>
<feature type="compositionally biased region" description="Polar residues" evidence="11">
    <location>
        <begin position="1105"/>
        <end position="1116"/>
    </location>
</feature>
<dbReference type="Gene3D" id="1.10.3380.10">
    <property type="entry name" value="Sec63 N-terminal domain-like domain"/>
    <property type="match status" value="1"/>
</dbReference>
<dbReference type="Gene3D" id="1.10.10.10">
    <property type="entry name" value="Winged helix-like DNA-binding domain superfamily/Winged helix DNA-binding domain"/>
    <property type="match status" value="1"/>
</dbReference>
<evidence type="ECO:0000256" key="6">
    <source>
        <dbReference type="ARBA" id="ARBA00023235"/>
    </source>
</evidence>
<evidence type="ECO:0000313" key="14">
    <source>
        <dbReference type="EMBL" id="PPQ98822.1"/>
    </source>
</evidence>
<dbReference type="Pfam" id="PF02889">
    <property type="entry name" value="Sec63"/>
    <property type="match status" value="1"/>
</dbReference>
<feature type="region of interest" description="Disordered" evidence="11">
    <location>
        <begin position="899"/>
        <end position="924"/>
    </location>
</feature>
<organism evidence="14 15">
    <name type="scientific">Panaeolus cyanescens</name>
    <dbReference type="NCBI Taxonomy" id="181874"/>
    <lineage>
        <taxon>Eukaryota</taxon>
        <taxon>Fungi</taxon>
        <taxon>Dikarya</taxon>
        <taxon>Basidiomycota</taxon>
        <taxon>Agaricomycotina</taxon>
        <taxon>Agaricomycetes</taxon>
        <taxon>Agaricomycetidae</taxon>
        <taxon>Agaricales</taxon>
        <taxon>Agaricineae</taxon>
        <taxon>Galeropsidaceae</taxon>
        <taxon>Panaeolus</taxon>
    </lineage>
</organism>
<keyword evidence="2" id="KW-0547">Nucleotide-binding</keyword>
<dbReference type="FunFam" id="1.10.10.10:FF:000012">
    <property type="entry name" value="U5 small nuclear ribonucleoprotein helicase"/>
    <property type="match status" value="1"/>
</dbReference>
<evidence type="ECO:0000256" key="10">
    <source>
        <dbReference type="ARBA" id="ARBA00048988"/>
    </source>
</evidence>
<dbReference type="GO" id="GO:0003676">
    <property type="term" value="F:nucleic acid binding"/>
    <property type="evidence" value="ECO:0007669"/>
    <property type="project" value="InterPro"/>
</dbReference>
<feature type="region of interest" description="Disordered" evidence="11">
    <location>
        <begin position="1097"/>
        <end position="1119"/>
    </location>
</feature>
<dbReference type="InterPro" id="IPR027417">
    <property type="entry name" value="P-loop_NTPase"/>
</dbReference>
<dbReference type="PROSITE" id="PS51194">
    <property type="entry name" value="HELICASE_CTER"/>
    <property type="match status" value="1"/>
</dbReference>
<keyword evidence="5" id="KW-0067">ATP-binding</keyword>
<comment type="caution">
    <text evidence="14">The sequence shown here is derived from an EMBL/GenBank/DDBJ whole genome shotgun (WGS) entry which is preliminary data.</text>
</comment>
<proteinExistence type="inferred from homology"/>
<feature type="compositionally biased region" description="Low complexity" evidence="11">
    <location>
        <begin position="911"/>
        <end position="924"/>
    </location>
</feature>
<evidence type="ECO:0000256" key="1">
    <source>
        <dbReference type="ARBA" id="ARBA00010140"/>
    </source>
</evidence>
<evidence type="ECO:0000256" key="7">
    <source>
        <dbReference type="ARBA" id="ARBA00023254"/>
    </source>
</evidence>
<dbReference type="GO" id="GO:0016787">
    <property type="term" value="F:hydrolase activity"/>
    <property type="evidence" value="ECO:0007669"/>
    <property type="project" value="UniProtKB-KW"/>
</dbReference>
<dbReference type="InterPro" id="IPR004179">
    <property type="entry name" value="Sec63-dom"/>
</dbReference>
<dbReference type="Proteomes" id="UP000284842">
    <property type="component" value="Unassembled WGS sequence"/>
</dbReference>
<dbReference type="PANTHER" id="PTHR47835:SF3">
    <property type="entry name" value="HELICASE FOR MEIOSIS 1"/>
    <property type="match status" value="1"/>
</dbReference>
<comment type="catalytic activity">
    <reaction evidence="8">
        <text>Couples ATP hydrolysis with the unwinding of duplex DNA by translocating in the 3'-5' direction.</text>
        <dbReference type="EC" id="5.6.2.4"/>
    </reaction>
</comment>
<keyword evidence="7" id="KW-0469">Meiosis</keyword>
<evidence type="ECO:0000256" key="11">
    <source>
        <dbReference type="SAM" id="MobiDB-lite"/>
    </source>
</evidence>
<dbReference type="InterPro" id="IPR057842">
    <property type="entry name" value="WH_MER3"/>
</dbReference>
<evidence type="ECO:0000256" key="9">
    <source>
        <dbReference type="ARBA" id="ARBA00034808"/>
    </source>
</evidence>
<keyword evidence="6" id="KW-0413">Isomerase</keyword>
<evidence type="ECO:0000259" key="13">
    <source>
        <dbReference type="PROSITE" id="PS51194"/>
    </source>
</evidence>
<dbReference type="Gene3D" id="3.40.50.300">
    <property type="entry name" value="P-loop containing nucleotide triphosphate hydrolases"/>
    <property type="match status" value="2"/>
</dbReference>
<dbReference type="InterPro" id="IPR036390">
    <property type="entry name" value="WH_DNA-bd_sf"/>
</dbReference>
<dbReference type="SUPFAM" id="SSF158702">
    <property type="entry name" value="Sec63 N-terminal domain-like"/>
    <property type="match status" value="1"/>
</dbReference>
<comment type="similarity">
    <text evidence="1">Belongs to the helicase family. SKI2 subfamily.</text>
</comment>
<comment type="catalytic activity">
    <reaction evidence="10">
        <text>ATP + H2O = ADP + phosphate + H(+)</text>
        <dbReference type="Rhea" id="RHEA:13065"/>
        <dbReference type="ChEBI" id="CHEBI:15377"/>
        <dbReference type="ChEBI" id="CHEBI:15378"/>
        <dbReference type="ChEBI" id="CHEBI:30616"/>
        <dbReference type="ChEBI" id="CHEBI:43474"/>
        <dbReference type="ChEBI" id="CHEBI:456216"/>
        <dbReference type="EC" id="5.6.2.4"/>
    </reaction>
</comment>
<keyword evidence="15" id="KW-1185">Reference proteome</keyword>
<dbReference type="SMART" id="SM00490">
    <property type="entry name" value="HELICc"/>
    <property type="match status" value="1"/>
</dbReference>
<keyword evidence="3" id="KW-0378">Hydrolase</keyword>
<feature type="domain" description="Helicase C-terminal" evidence="13">
    <location>
        <begin position="337"/>
        <end position="521"/>
    </location>
</feature>
<sequence length="1213" mass="135519">MSYDDYYDHEPHLTAYDEFISDDDFLGLQSSYNNEMTDPAASYEPNIAIQSRRYSDGEDEFARIKAPYELIRANPSSSSSSVQATNHSLFHDPFQRESRQYSDSQRFYSLTSPHISGSDYRMHQVHAPTGSGKTVLFELGIIRAFEDSKRLGKHVKCVYIAPTKALCNEKFQEWSAKFEPVGFKCAELTGDTVVFGSSAWGNAKNAAIIVTTCEKWDSLTRNWTEHEAILSQINLFLVDEVHILNESRGSTLEVVVSRMKFRAPSVRFILVSATVPNIDDLARWIGCGTSKGGPARVFQFGDEYRPCKLTRHVVTVHRRHDQNDFQFAKVLDYKLFQVIQEYSAGKPILIFCPTRKGAFSAAEQLMKDYVALEAKRGRLPWARPPHLGQTFSDKRLDEMAAVGIGVHHAGLTIEDRKASETLFLKKKIQVLMATSTLAVGVNLPAHMVIIKGVHLYHNNESKEYSDLDIMQMLGRAGRPQFDKDGIAVIVCESSLEAKYTALVQGETILESSLNTNLAEHINSEISLGTITDVKSVKTWIYRSFLYQRMQRNPSFYSLGDEEERTCQERVDDMVMNSISQLKETELIECNNEDGRLISTPYGEIMSKYYLRRATIEIILRLPRHSSLREILEAICSAEEFNDVKLRASEKTVFHKLRRDMDIRFDVPKVEKTSDKVFLLVQVLAEHGIASLVALKKQSPSRIEAILNRRPPFGLDVLSSLAEFSQYTISIKELAVKTYEGKNPVEVELSVECGLVEGTGCRSRTSLKKHQRARSFEVAVILTLTSDMELIDLRRIPSKALKDTKEFHVSTMLTKPSQSITILITSENVAGLVVQQSYKPNIPSCEYPVLDTRPMTALEMDLVGLEDDPDFWNMSLDPDADGKPVSSSKILADSSIAPKVKVANNRDDKQTSAKTSTSGKTSAKALPNGRYGCNHTCKDKTNCRHLCCREGLEDPPKLNKRMQRDALDAKNEKVPSATSVLQLLDASKGLKSKKAVIGADRKMVELNQIHSNAKVQQNLHLKAGQRIKLETGLPKKRKRTANYDIQFTQLQSAHDQDIGLESESDDLPEAVTLSVVASSSSSSTMKKTDLKSTTHAASNFGDEEMQTTSDATASQSPPIKKQKITHCVEKTVPLFLDHSDEELVTGGDGLDLHAMTTTIGPVHVESCRHPASPGLTTYTCTTPLIGDQQGDECNGNDELDELDEWLNSNSVQIL</sequence>
<feature type="domain" description="Helicase ATP-binding" evidence="12">
    <location>
        <begin position="114"/>
        <end position="293"/>
    </location>
</feature>
<dbReference type="InParanoid" id="A0A409Y6Y9"/>
<dbReference type="SMART" id="SM00973">
    <property type="entry name" value="Sec63"/>
    <property type="match status" value="1"/>
</dbReference>
<evidence type="ECO:0000256" key="3">
    <source>
        <dbReference type="ARBA" id="ARBA00022801"/>
    </source>
</evidence>
<protein>
    <recommendedName>
        <fullName evidence="9">DNA 3'-5' helicase</fullName>
        <ecNumber evidence="9">5.6.2.4</ecNumber>
    </recommendedName>
</protein>
<evidence type="ECO:0000256" key="2">
    <source>
        <dbReference type="ARBA" id="ARBA00022741"/>
    </source>
</evidence>
<dbReference type="InterPro" id="IPR036388">
    <property type="entry name" value="WH-like_DNA-bd_sf"/>
</dbReference>
<dbReference type="OrthoDB" id="5575at2759"/>
<dbReference type="GO" id="GO:0043138">
    <property type="term" value="F:3'-5' DNA helicase activity"/>
    <property type="evidence" value="ECO:0007669"/>
    <property type="project" value="UniProtKB-EC"/>
</dbReference>
<evidence type="ECO:0000256" key="5">
    <source>
        <dbReference type="ARBA" id="ARBA00022840"/>
    </source>
</evidence>
<accession>A0A409Y6Y9</accession>
<dbReference type="GO" id="GO:0005524">
    <property type="term" value="F:ATP binding"/>
    <property type="evidence" value="ECO:0007669"/>
    <property type="project" value="UniProtKB-KW"/>
</dbReference>
<dbReference type="SMART" id="SM00487">
    <property type="entry name" value="DEXDc"/>
    <property type="match status" value="1"/>
</dbReference>
<gene>
    <name evidence="14" type="ORF">CVT24_003376</name>
</gene>
<name>A0A409Y6Y9_9AGAR</name>
<dbReference type="AlphaFoldDB" id="A0A409Y6Y9"/>
<evidence type="ECO:0000256" key="8">
    <source>
        <dbReference type="ARBA" id="ARBA00034617"/>
    </source>
</evidence>
<dbReference type="InterPro" id="IPR011545">
    <property type="entry name" value="DEAD/DEAH_box_helicase_dom"/>
</dbReference>
<reference evidence="14 15" key="1">
    <citation type="journal article" date="2018" name="Evol. Lett.">
        <title>Horizontal gene cluster transfer increased hallucinogenic mushroom diversity.</title>
        <authorList>
            <person name="Reynolds H.T."/>
            <person name="Vijayakumar V."/>
            <person name="Gluck-Thaler E."/>
            <person name="Korotkin H.B."/>
            <person name="Matheny P.B."/>
            <person name="Slot J.C."/>
        </authorList>
    </citation>
    <scope>NUCLEOTIDE SEQUENCE [LARGE SCALE GENOMIC DNA]</scope>
    <source>
        <strain evidence="14 15">2629</strain>
    </source>
</reference>
<evidence type="ECO:0000259" key="12">
    <source>
        <dbReference type="PROSITE" id="PS51192"/>
    </source>
</evidence>
<dbReference type="PROSITE" id="PS51192">
    <property type="entry name" value="HELICASE_ATP_BIND_1"/>
    <property type="match status" value="1"/>
</dbReference>
<dbReference type="PANTHER" id="PTHR47835">
    <property type="entry name" value="HFM1, ATP DEPENDENT DNA HELICASE HOMOLOG"/>
    <property type="match status" value="1"/>
</dbReference>
<dbReference type="STRING" id="181874.A0A409Y6Y9"/>
<dbReference type="CDD" id="cd18795">
    <property type="entry name" value="SF2_C_Ski2"/>
    <property type="match status" value="1"/>
</dbReference>
<dbReference type="EC" id="5.6.2.4" evidence="9"/>
<dbReference type="SUPFAM" id="SSF46785">
    <property type="entry name" value="Winged helix' DNA-binding domain"/>
    <property type="match status" value="1"/>
</dbReference>
<dbReference type="GO" id="GO:0051321">
    <property type="term" value="P:meiotic cell cycle"/>
    <property type="evidence" value="ECO:0007669"/>
    <property type="project" value="UniProtKB-KW"/>
</dbReference>
<keyword evidence="4" id="KW-0347">Helicase</keyword>
<dbReference type="InterPro" id="IPR001650">
    <property type="entry name" value="Helicase_C-like"/>
</dbReference>
<dbReference type="Pfam" id="PF00271">
    <property type="entry name" value="Helicase_C"/>
    <property type="match status" value="1"/>
</dbReference>
<dbReference type="EMBL" id="NHTK01001375">
    <property type="protein sequence ID" value="PPQ98822.1"/>
    <property type="molecule type" value="Genomic_DNA"/>
</dbReference>
<dbReference type="Pfam" id="PF00270">
    <property type="entry name" value="DEAD"/>
    <property type="match status" value="1"/>
</dbReference>
<evidence type="ECO:0000256" key="4">
    <source>
        <dbReference type="ARBA" id="ARBA00022806"/>
    </source>
</evidence>
<evidence type="ECO:0000313" key="15">
    <source>
        <dbReference type="Proteomes" id="UP000284842"/>
    </source>
</evidence>
<dbReference type="SUPFAM" id="SSF52540">
    <property type="entry name" value="P-loop containing nucleoside triphosphate hydrolases"/>
    <property type="match status" value="1"/>
</dbReference>
<dbReference type="InterPro" id="IPR052247">
    <property type="entry name" value="Meiotic_Crossover_Helicase"/>
</dbReference>
<dbReference type="InterPro" id="IPR014001">
    <property type="entry name" value="Helicase_ATP-bd"/>
</dbReference>